<feature type="region of interest" description="Disordered" evidence="2">
    <location>
        <begin position="634"/>
        <end position="660"/>
    </location>
</feature>
<feature type="region of interest" description="Disordered" evidence="2">
    <location>
        <begin position="27"/>
        <end position="65"/>
    </location>
</feature>
<feature type="coiled-coil region" evidence="1">
    <location>
        <begin position="772"/>
        <end position="876"/>
    </location>
</feature>
<dbReference type="AlphaFoldDB" id="A0A8J1MZW2"/>
<keyword evidence="1" id="KW-0175">Coiled coil</keyword>
<gene>
    <name evidence="4" type="primary">LOC108714444</name>
</gene>
<evidence type="ECO:0000256" key="2">
    <source>
        <dbReference type="SAM" id="MobiDB-lite"/>
    </source>
</evidence>
<evidence type="ECO:0000313" key="3">
    <source>
        <dbReference type="Proteomes" id="UP000186698"/>
    </source>
</evidence>
<feature type="compositionally biased region" description="Polar residues" evidence="2">
    <location>
        <begin position="999"/>
        <end position="1018"/>
    </location>
</feature>
<dbReference type="PANTHER" id="PTHR21510">
    <property type="entry name" value="AKNA DOMAIN-CONTAINING PROTEIN"/>
    <property type="match status" value="1"/>
</dbReference>
<accession>A0A8J1MZW2</accession>
<dbReference type="RefSeq" id="XP_041446550.1">
    <property type="nucleotide sequence ID" value="XM_041590616.1"/>
</dbReference>
<protein>
    <submittedName>
        <fullName evidence="4">Uncharacterized protein LOC108714444 isoform X4</fullName>
    </submittedName>
</protein>
<dbReference type="GeneID" id="108714444"/>
<dbReference type="PANTHER" id="PTHR21510:SF16">
    <property type="entry name" value="PROTEIN AKNAD1"/>
    <property type="match status" value="1"/>
</dbReference>
<reference evidence="4" key="1">
    <citation type="submission" date="2025-08" db="UniProtKB">
        <authorList>
            <consortium name="RefSeq"/>
        </authorList>
    </citation>
    <scope>IDENTIFICATION</scope>
    <source>
        <strain evidence="4">J_2021</strain>
        <tissue evidence="4">Erythrocytes</tissue>
    </source>
</reference>
<dbReference type="Proteomes" id="UP000186698">
    <property type="component" value="Chromosome 4L"/>
</dbReference>
<evidence type="ECO:0000256" key="1">
    <source>
        <dbReference type="SAM" id="Coils"/>
    </source>
</evidence>
<proteinExistence type="predicted"/>
<feature type="compositionally biased region" description="Polar residues" evidence="2">
    <location>
        <begin position="338"/>
        <end position="352"/>
    </location>
</feature>
<sequence>MEESDTTGDEQEDLPYDGILECYLTPNVNQDDISNSGEDTGGHQNAINLEEDKEDHSPKDAECVPSENVDASNFSEQTITCGSFDGSELLLSSKGISKSLESQSTVIPDVLLHHFNEDSLINQCDFIDFETIPELSLGESINGALISNISFSDYDTDNHQSEQNEDQEKYYLERDNIKSFKDTHEPKSVELSVDASIQEPNGEINLGPSAESISIKELQPTETDITNKRYRYQERRHSFHDIKYGQGQVHYRLPDFSKIPPRIKIPKGTDSCRSVPTLHRSRSSPSMIGLSAVVGELLDSMQSSNEPGNIKETGRALEPLGHTSTLLSQQGSRCGFSSINELDKQQPGSDHSTFPGDLSIELKDSCNSKKSDTTSDEQEDLPYGGILECYLTPNVNQDDINNSSEDAGGLQNVMILDEYEEAHASDCEKCAEDELRIPSENTDYSNFSEQTMTCGTFDGSELLLSSKGKSKSLEFQSTVIPEVLRRHLNEDSLLNQWDFIGYETIPELSLAESIDETAISKISLLDYNNDNSESEQSENQEKCFLERENKELFNNQDEHICNQEHLVDADFQEIDGETNIGPSAESMELKELPPTETDLATQEDTYQERRHSSYDIKYGQGQVHYKLPDFSKIPPKVKIPKGNSSSRSVPTLHRSRSSPSMIKSSTVVRELLDTMQLFNEPGNITETALLSQVSQPLVCGLEFSTKPQQFTSALPLSVLDTSGQQLKLQSYRKGPPQEYMSDIPFQADNLAHEEEYARAASFELPTEGEKMADMLLKEAQQLQAKVEKLSNAIVKESLPLKEQCLVFQNLKGSVEALELDYLSKKEKHRQLQLQTYRTGSQTIREFDLEREVEGQIFRLEMLLENIQEQLDAKAANDPSSELSANSYDTAISSISKQAHKNSETSMHAVDLKFKKQTMNQSSDKVTGRKSPVALAFHDIQSGCIHLKAQGVSTEHRSAKSDQQKSVSKPRLYSKQCPAALNRYVKAETAMKEKMRSSCRRNGSSVTEETDTAENSLPE</sequence>
<feature type="compositionally biased region" description="Polar residues" evidence="2">
    <location>
        <begin position="27"/>
        <end position="47"/>
    </location>
</feature>
<feature type="region of interest" description="Disordered" evidence="2">
    <location>
        <begin position="992"/>
        <end position="1018"/>
    </location>
</feature>
<dbReference type="CTD" id="108714444"/>
<dbReference type="InterPro" id="IPR052655">
    <property type="entry name" value="AKNA_Centrosome-Trans_reg"/>
</dbReference>
<feature type="region of interest" description="Disordered" evidence="2">
    <location>
        <begin position="338"/>
        <end position="359"/>
    </location>
</feature>
<organism evidence="3 4">
    <name type="scientific">Xenopus laevis</name>
    <name type="common">African clawed frog</name>
    <dbReference type="NCBI Taxonomy" id="8355"/>
    <lineage>
        <taxon>Eukaryota</taxon>
        <taxon>Metazoa</taxon>
        <taxon>Chordata</taxon>
        <taxon>Craniata</taxon>
        <taxon>Vertebrata</taxon>
        <taxon>Euteleostomi</taxon>
        <taxon>Amphibia</taxon>
        <taxon>Batrachia</taxon>
        <taxon>Anura</taxon>
        <taxon>Pipoidea</taxon>
        <taxon>Pipidae</taxon>
        <taxon>Xenopodinae</taxon>
        <taxon>Xenopus</taxon>
        <taxon>Xenopus</taxon>
    </lineage>
</organism>
<evidence type="ECO:0000313" key="4">
    <source>
        <dbReference type="RefSeq" id="XP_041446550.1"/>
    </source>
</evidence>
<name>A0A8J1MZW2_XENLA</name>
<keyword evidence="3" id="KW-1185">Reference proteome</keyword>